<dbReference type="Proteomes" id="UP000245535">
    <property type="component" value="Unassembled WGS sequence"/>
</dbReference>
<organism evidence="1 2">
    <name type="scientific">Sediminitomix flava</name>
    <dbReference type="NCBI Taxonomy" id="379075"/>
    <lineage>
        <taxon>Bacteria</taxon>
        <taxon>Pseudomonadati</taxon>
        <taxon>Bacteroidota</taxon>
        <taxon>Cytophagia</taxon>
        <taxon>Cytophagales</taxon>
        <taxon>Flammeovirgaceae</taxon>
        <taxon>Sediminitomix</taxon>
    </lineage>
</organism>
<gene>
    <name evidence="1" type="ORF">BC781_102956</name>
</gene>
<accession>A0A315ZCT2</accession>
<proteinExistence type="predicted"/>
<comment type="caution">
    <text evidence="1">The sequence shown here is derived from an EMBL/GenBank/DDBJ whole genome shotgun (WGS) entry which is preliminary data.</text>
</comment>
<reference evidence="1 2" key="1">
    <citation type="submission" date="2018-03" db="EMBL/GenBank/DDBJ databases">
        <title>Genomic Encyclopedia of Archaeal and Bacterial Type Strains, Phase II (KMG-II): from individual species to whole genera.</title>
        <authorList>
            <person name="Goeker M."/>
        </authorList>
    </citation>
    <scope>NUCLEOTIDE SEQUENCE [LARGE SCALE GENOMIC DNA]</scope>
    <source>
        <strain evidence="1 2">DSM 28229</strain>
    </source>
</reference>
<name>A0A315ZCT2_SEDFL</name>
<dbReference type="SUPFAM" id="SSF63829">
    <property type="entry name" value="Calcium-dependent phosphotriesterase"/>
    <property type="match status" value="1"/>
</dbReference>
<protein>
    <submittedName>
        <fullName evidence="1">Uncharacterized protein</fullName>
    </submittedName>
</protein>
<dbReference type="EMBL" id="QGDO01000002">
    <property type="protein sequence ID" value="PWJ43395.1"/>
    <property type="molecule type" value="Genomic_DNA"/>
</dbReference>
<keyword evidence="2" id="KW-1185">Reference proteome</keyword>
<evidence type="ECO:0000313" key="2">
    <source>
        <dbReference type="Proteomes" id="UP000245535"/>
    </source>
</evidence>
<dbReference type="AlphaFoldDB" id="A0A315ZCT2"/>
<evidence type="ECO:0000313" key="1">
    <source>
        <dbReference type="EMBL" id="PWJ43395.1"/>
    </source>
</evidence>
<sequence>MKPVYNTTLGAIPYYLYLMQKRFLSILLLFFSAFSYGQTTEIKRISMQVNTADLDAMGNLIVLDNRSVIRYISAEDFEEKFNYSLPQQGIGKIDASNPFRTVAFSESNQEIYLLNNRLSPISNFQLPTDFFVTQVCINNQSQLWLLDQIAQTLWLYDPNSKQILQEIRLQETVPDSEHGDLKLYQNGLYLSSSDHAVQHFDVMGNLIRTLNVKTANIGFEKDMLYYLSDNQLIFLPLYVGKKEIISLPSASYRFVLCKEDLIYAFSNTEIIILRKNAGDGVSE</sequence>